<feature type="binding site" evidence="6">
    <location>
        <begin position="39"/>
        <end position="46"/>
    </location>
    <ligand>
        <name>ATP</name>
        <dbReference type="ChEBI" id="CHEBI:30616"/>
    </ligand>
</feature>
<dbReference type="GO" id="GO:0005524">
    <property type="term" value="F:ATP binding"/>
    <property type="evidence" value="ECO:0007669"/>
    <property type="project" value="UniProtKB-UniRule"/>
</dbReference>
<evidence type="ECO:0000256" key="2">
    <source>
        <dbReference type="ARBA" id="ARBA00022741"/>
    </source>
</evidence>
<dbReference type="PANTHER" id="PTHR23264:SF19">
    <property type="entry name" value="CYTOSOLIC FE-S CLUSTER ASSEMBLY FACTOR NUBP2"/>
    <property type="match status" value="1"/>
</dbReference>
<dbReference type="HAMAP" id="MF_02040">
    <property type="entry name" value="Mrp_NBP35"/>
    <property type="match status" value="1"/>
</dbReference>
<dbReference type="GO" id="GO:0046872">
    <property type="term" value="F:metal ion binding"/>
    <property type="evidence" value="ECO:0007669"/>
    <property type="project" value="UniProtKB-KW"/>
</dbReference>
<feature type="domain" description="Dinitrogenase iron-molybdenum cofactor biosynthesis" evidence="8">
    <location>
        <begin position="317"/>
        <end position="405"/>
    </location>
</feature>
<dbReference type="InterPro" id="IPR027417">
    <property type="entry name" value="P-loop_NTPase"/>
</dbReference>
<dbReference type="GO" id="GO:0051536">
    <property type="term" value="F:iron-sulfur cluster binding"/>
    <property type="evidence" value="ECO:0007669"/>
    <property type="project" value="UniProtKB-UniRule"/>
</dbReference>
<evidence type="ECO:0000313" key="9">
    <source>
        <dbReference type="EMBL" id="GAU09650.1"/>
    </source>
</evidence>
<dbReference type="FunFam" id="3.40.50.300:FF:001119">
    <property type="entry name" value="Iron-sulfur cluster carrier protein"/>
    <property type="match status" value="1"/>
</dbReference>
<keyword evidence="6" id="KW-0378">Hydrolase</keyword>
<keyword evidence="5 6" id="KW-0411">Iron-sulfur</keyword>
<protein>
    <recommendedName>
        <fullName evidence="6">Iron-sulfur cluster carrier protein</fullName>
    </recommendedName>
</protein>
<dbReference type="AlphaFoldDB" id="A0A194AK88"/>
<dbReference type="InterPro" id="IPR036105">
    <property type="entry name" value="DiNase_FeMo-co_biosyn_sf"/>
</dbReference>
<dbReference type="NCBIfam" id="NF041136">
    <property type="entry name" value="MrpORP"/>
    <property type="match status" value="1"/>
</dbReference>
<dbReference type="GO" id="GO:0016887">
    <property type="term" value="F:ATP hydrolysis activity"/>
    <property type="evidence" value="ECO:0007669"/>
    <property type="project" value="UniProtKB-UniRule"/>
</dbReference>
<dbReference type="RefSeq" id="WP_069859904.1">
    <property type="nucleotide sequence ID" value="NZ_BDFE01000020.1"/>
</dbReference>
<comment type="function">
    <text evidence="6">Binds and transfers iron-sulfur (Fe-S) clusters to target apoproteins. Can hydrolyze ATP.</text>
</comment>
<keyword evidence="4 6" id="KW-0408">Iron</keyword>
<dbReference type="CDD" id="cd02037">
    <property type="entry name" value="Mrp_NBP35"/>
    <property type="match status" value="1"/>
</dbReference>
<dbReference type="Pfam" id="PF10609">
    <property type="entry name" value="ParA"/>
    <property type="match status" value="1"/>
</dbReference>
<dbReference type="GO" id="GO:0005829">
    <property type="term" value="C:cytosol"/>
    <property type="evidence" value="ECO:0007669"/>
    <property type="project" value="TreeGrafter"/>
</dbReference>
<dbReference type="Gene3D" id="3.30.420.130">
    <property type="entry name" value="Dinitrogenase iron-molybdenum cofactor biosynthesis domain"/>
    <property type="match status" value="1"/>
</dbReference>
<dbReference type="Proteomes" id="UP000095200">
    <property type="component" value="Unassembled WGS sequence"/>
</dbReference>
<keyword evidence="2 6" id="KW-0547">Nucleotide-binding</keyword>
<dbReference type="STRING" id="1592317.DPF_2381"/>
<feature type="compositionally biased region" description="Polar residues" evidence="7">
    <location>
        <begin position="283"/>
        <end position="296"/>
    </location>
</feature>
<accession>A0A194AK88</accession>
<sequence length="418" mass="44286">MSEHCSSCAGGSCENCGSKDEKLKNTLSKIKHKLVVLSGKGGVGKSTVATNIAVSLSLAGKKVGLLDVDVHGPSVPRLLSLKGEHPHVEKDYMEPIQWSPNLWVMSLGFMIPSDKDAVIWRGPVKMGLIRQFIEDVAWGDLDFLVVDCPPGTGDEPMSAMQLLGKDAQAVIVTTPQGVAVDDVRRSVTFCHQLGNPILGIVENMGGFVCPKCGEVVDIFPPGGGEDLAREMNVNFLGRIPIDPEVVRAGDEGYVYVKVHHESEAAKAMGRIIKPILAMAGSLQDGTQPPTASNSQAPVKPQGEASTMKIAIPIANGLLCMHFGHCEQFAMVSVDETTKKVLGTEFLNPPPHEPGVLPKWVAEQGADLVITGGMGARAQSLFTEAGVKVLVGAQGGSPEELATAFMNGTLKTGQNICDH</sequence>
<evidence type="ECO:0000256" key="3">
    <source>
        <dbReference type="ARBA" id="ARBA00022840"/>
    </source>
</evidence>
<dbReference type="InterPro" id="IPR033756">
    <property type="entry name" value="YlxH/NBP35"/>
</dbReference>
<evidence type="ECO:0000256" key="5">
    <source>
        <dbReference type="ARBA" id="ARBA00023014"/>
    </source>
</evidence>
<evidence type="ECO:0000256" key="1">
    <source>
        <dbReference type="ARBA" id="ARBA00022723"/>
    </source>
</evidence>
<feature type="region of interest" description="Disordered" evidence="7">
    <location>
        <begin position="282"/>
        <end position="301"/>
    </location>
</feature>
<organism evidence="9 10">
    <name type="scientific">Desulfoplanes formicivorans</name>
    <dbReference type="NCBI Taxonomy" id="1592317"/>
    <lineage>
        <taxon>Bacteria</taxon>
        <taxon>Pseudomonadati</taxon>
        <taxon>Thermodesulfobacteriota</taxon>
        <taxon>Desulfovibrionia</taxon>
        <taxon>Desulfovibrionales</taxon>
        <taxon>Desulfoplanaceae</taxon>
        <taxon>Desulfoplanes</taxon>
    </lineage>
</organism>
<proteinExistence type="inferred from homology"/>
<keyword evidence="1 6" id="KW-0479">Metal-binding</keyword>
<comment type="caution">
    <text evidence="9">The sequence shown here is derived from an EMBL/GenBank/DDBJ whole genome shotgun (WGS) entry which is preliminary data.</text>
</comment>
<dbReference type="PANTHER" id="PTHR23264">
    <property type="entry name" value="NUCLEOTIDE-BINDING PROTEIN NBP35 YEAST -RELATED"/>
    <property type="match status" value="1"/>
</dbReference>
<dbReference type="SUPFAM" id="SSF53146">
    <property type="entry name" value="Nitrogenase accessory factor-like"/>
    <property type="match status" value="1"/>
</dbReference>
<dbReference type="Pfam" id="PF02579">
    <property type="entry name" value="Nitro_FeMo-Co"/>
    <property type="match status" value="1"/>
</dbReference>
<dbReference type="InterPro" id="IPR019591">
    <property type="entry name" value="Mrp/NBP35_ATP-bd"/>
</dbReference>
<dbReference type="OrthoDB" id="9809679at2"/>
<comment type="similarity">
    <text evidence="6">Belongs to the Mrp/NBP35 ATP-binding proteins family.</text>
</comment>
<evidence type="ECO:0000256" key="6">
    <source>
        <dbReference type="HAMAP-Rule" id="MF_02040"/>
    </source>
</evidence>
<dbReference type="PROSITE" id="PS01215">
    <property type="entry name" value="MRP"/>
    <property type="match status" value="1"/>
</dbReference>
<dbReference type="Gene3D" id="3.40.50.300">
    <property type="entry name" value="P-loop containing nucleotide triphosphate hydrolases"/>
    <property type="match status" value="1"/>
</dbReference>
<comment type="subunit">
    <text evidence="6">Homodimer.</text>
</comment>
<keyword evidence="3 6" id="KW-0067">ATP-binding</keyword>
<dbReference type="SUPFAM" id="SSF52540">
    <property type="entry name" value="P-loop containing nucleoside triphosphate hydrolases"/>
    <property type="match status" value="1"/>
</dbReference>
<dbReference type="InterPro" id="IPR000808">
    <property type="entry name" value="Mrp-like_CS"/>
</dbReference>
<keyword evidence="10" id="KW-1185">Reference proteome</keyword>
<reference evidence="10" key="1">
    <citation type="submission" date="2016-06" db="EMBL/GenBank/DDBJ databases">
        <title>Draft genome sequence of Desulfoplanes formicivorans strain Pf12B.</title>
        <authorList>
            <person name="Watanabe M."/>
            <person name="Kojima H."/>
            <person name="Fukui M."/>
        </authorList>
    </citation>
    <scope>NUCLEOTIDE SEQUENCE [LARGE SCALE GENOMIC DNA]</scope>
    <source>
        <strain evidence="10">Pf12B</strain>
    </source>
</reference>
<dbReference type="EMBL" id="BDFE01000020">
    <property type="protein sequence ID" value="GAU09650.1"/>
    <property type="molecule type" value="Genomic_DNA"/>
</dbReference>
<evidence type="ECO:0000256" key="7">
    <source>
        <dbReference type="SAM" id="MobiDB-lite"/>
    </source>
</evidence>
<evidence type="ECO:0000313" key="10">
    <source>
        <dbReference type="Proteomes" id="UP000095200"/>
    </source>
</evidence>
<evidence type="ECO:0000259" key="8">
    <source>
        <dbReference type="Pfam" id="PF02579"/>
    </source>
</evidence>
<dbReference type="InterPro" id="IPR033913">
    <property type="entry name" value="MTH1175_dom"/>
</dbReference>
<dbReference type="InterPro" id="IPR003731">
    <property type="entry name" value="Di-Nase_FeMo-co_biosynth"/>
</dbReference>
<dbReference type="GO" id="GO:0140663">
    <property type="term" value="F:ATP-dependent FeS chaperone activity"/>
    <property type="evidence" value="ECO:0007669"/>
    <property type="project" value="InterPro"/>
</dbReference>
<gene>
    <name evidence="9" type="ORF">DPF_2381</name>
</gene>
<evidence type="ECO:0000256" key="4">
    <source>
        <dbReference type="ARBA" id="ARBA00023004"/>
    </source>
</evidence>
<dbReference type="CDD" id="cd00851">
    <property type="entry name" value="MTH1175"/>
    <property type="match status" value="1"/>
</dbReference>
<dbReference type="GO" id="GO:0016226">
    <property type="term" value="P:iron-sulfur cluster assembly"/>
    <property type="evidence" value="ECO:0007669"/>
    <property type="project" value="InterPro"/>
</dbReference>
<name>A0A194AK88_9BACT</name>